<evidence type="ECO:0000256" key="1">
    <source>
        <dbReference type="SAM" id="Phobius"/>
    </source>
</evidence>
<gene>
    <name evidence="2" type="ORF">CBLFYP62_02841</name>
</gene>
<dbReference type="AlphaFoldDB" id="A0A6N3FZI7"/>
<dbReference type="RefSeq" id="WP_002580752.1">
    <property type="nucleotide sequence ID" value="NZ_AP019716.1"/>
</dbReference>
<keyword evidence="1" id="KW-0812">Transmembrane</keyword>
<keyword evidence="1" id="KW-0472">Membrane</keyword>
<reference evidence="2" key="1">
    <citation type="submission" date="2019-11" db="EMBL/GenBank/DDBJ databases">
        <authorList>
            <person name="Feng L."/>
        </authorList>
    </citation>
    <scope>NUCLEOTIDE SEQUENCE</scope>
    <source>
        <strain evidence="2">CButyricumLFYP62</strain>
    </source>
</reference>
<proteinExistence type="predicted"/>
<accession>A0A6N3FZI7</accession>
<name>A0A6N3FZI7_CLOBU</name>
<organism evidence="2">
    <name type="scientific">Clostridium butyricum</name>
    <dbReference type="NCBI Taxonomy" id="1492"/>
    <lineage>
        <taxon>Bacteria</taxon>
        <taxon>Bacillati</taxon>
        <taxon>Bacillota</taxon>
        <taxon>Clostridia</taxon>
        <taxon>Eubacteriales</taxon>
        <taxon>Clostridiaceae</taxon>
        <taxon>Clostridium</taxon>
    </lineage>
</organism>
<evidence type="ECO:0000313" key="2">
    <source>
        <dbReference type="EMBL" id="VYU57907.1"/>
    </source>
</evidence>
<keyword evidence="1" id="KW-1133">Transmembrane helix</keyword>
<protein>
    <submittedName>
        <fullName evidence="2">Uncharacterized protein</fullName>
    </submittedName>
</protein>
<sequence length="41" mass="4396">MIINSLNPSICSTVMFCGIGLVVLRLLFIGGAILDCLKDNK</sequence>
<dbReference type="EMBL" id="CACRTU010000026">
    <property type="protein sequence ID" value="VYU57907.1"/>
    <property type="molecule type" value="Genomic_DNA"/>
</dbReference>
<dbReference type="GeneID" id="92946809"/>
<feature type="transmembrane region" description="Helical" evidence="1">
    <location>
        <begin position="12"/>
        <end position="34"/>
    </location>
</feature>